<dbReference type="InterPro" id="IPR031734">
    <property type="entry name" value="MBF2"/>
</dbReference>
<evidence type="ECO:0000313" key="3">
    <source>
        <dbReference type="Proteomes" id="UP000789524"/>
    </source>
</evidence>
<keyword evidence="1" id="KW-0732">Signal</keyword>
<dbReference type="Proteomes" id="UP000789524">
    <property type="component" value="Unassembled WGS sequence"/>
</dbReference>
<gene>
    <name evidence="2" type="ORF">DCHRY22_LOCUS5445</name>
</gene>
<protein>
    <submittedName>
        <fullName evidence="2">(African queen) hypothetical protein</fullName>
    </submittedName>
</protein>
<dbReference type="OrthoDB" id="7277520at2759"/>
<feature type="signal peptide" evidence="1">
    <location>
        <begin position="1"/>
        <end position="16"/>
    </location>
</feature>
<proteinExistence type="predicted"/>
<reference evidence="2" key="1">
    <citation type="submission" date="2021-09" db="EMBL/GenBank/DDBJ databases">
        <authorList>
            <person name="Martin H S."/>
        </authorList>
    </citation>
    <scope>NUCLEOTIDE SEQUENCE</scope>
</reference>
<evidence type="ECO:0000256" key="1">
    <source>
        <dbReference type="SAM" id="SignalP"/>
    </source>
</evidence>
<accession>A0A8J2VRU1</accession>
<sequence>MYKIIFLLSLTVLISATPQIFDRKHFKVGIEYERSLPMTGGSDRYKHRNNYDPFYVTVTASAKKNYVISYMEVSTTTDADGDVAFSLVRGDTGSKNMVFQLVSNNTEFLSFSYMVYGIKEDEYKKVFR</sequence>
<organism evidence="2 3">
    <name type="scientific">Danaus chrysippus</name>
    <name type="common">African queen</name>
    <dbReference type="NCBI Taxonomy" id="151541"/>
    <lineage>
        <taxon>Eukaryota</taxon>
        <taxon>Metazoa</taxon>
        <taxon>Ecdysozoa</taxon>
        <taxon>Arthropoda</taxon>
        <taxon>Hexapoda</taxon>
        <taxon>Insecta</taxon>
        <taxon>Pterygota</taxon>
        <taxon>Neoptera</taxon>
        <taxon>Endopterygota</taxon>
        <taxon>Lepidoptera</taxon>
        <taxon>Glossata</taxon>
        <taxon>Ditrysia</taxon>
        <taxon>Papilionoidea</taxon>
        <taxon>Nymphalidae</taxon>
        <taxon>Danainae</taxon>
        <taxon>Danaini</taxon>
        <taxon>Danaina</taxon>
        <taxon>Danaus</taxon>
        <taxon>Anosia</taxon>
    </lineage>
</organism>
<evidence type="ECO:0000313" key="2">
    <source>
        <dbReference type="EMBL" id="CAG9564449.1"/>
    </source>
</evidence>
<comment type="caution">
    <text evidence="2">The sequence shown here is derived from an EMBL/GenBank/DDBJ whole genome shotgun (WGS) entry which is preliminary data.</text>
</comment>
<dbReference type="Pfam" id="PF15868">
    <property type="entry name" value="MBF2"/>
    <property type="match status" value="1"/>
</dbReference>
<dbReference type="EMBL" id="CAKASE010000051">
    <property type="protein sequence ID" value="CAG9564449.1"/>
    <property type="molecule type" value="Genomic_DNA"/>
</dbReference>
<dbReference type="AlphaFoldDB" id="A0A8J2VRU1"/>
<feature type="chain" id="PRO_5035156175" evidence="1">
    <location>
        <begin position="17"/>
        <end position="128"/>
    </location>
</feature>
<keyword evidence="3" id="KW-1185">Reference proteome</keyword>
<name>A0A8J2VRU1_9NEOP</name>